<feature type="region of interest" description="Disordered" evidence="3">
    <location>
        <begin position="381"/>
        <end position="402"/>
    </location>
</feature>
<gene>
    <name evidence="4" type="ORF">NQ315_009731</name>
</gene>
<keyword evidence="1 2" id="KW-0175">Coiled coil</keyword>
<keyword evidence="5" id="KW-1185">Reference proteome</keyword>
<dbReference type="EMBL" id="JANEYG010000001">
    <property type="protein sequence ID" value="KAJ8925879.1"/>
    <property type="molecule type" value="Genomic_DNA"/>
</dbReference>
<evidence type="ECO:0000313" key="5">
    <source>
        <dbReference type="Proteomes" id="UP001159042"/>
    </source>
</evidence>
<evidence type="ECO:0000256" key="2">
    <source>
        <dbReference type="SAM" id="Coils"/>
    </source>
</evidence>
<dbReference type="InterPro" id="IPR039902">
    <property type="entry name" value="CCDC148/CCDC112"/>
</dbReference>
<evidence type="ECO:0000256" key="1">
    <source>
        <dbReference type="ARBA" id="ARBA00023054"/>
    </source>
</evidence>
<evidence type="ECO:0000256" key="3">
    <source>
        <dbReference type="SAM" id="MobiDB-lite"/>
    </source>
</evidence>
<dbReference type="Proteomes" id="UP001159042">
    <property type="component" value="Unassembled WGS sequence"/>
</dbReference>
<proteinExistence type="predicted"/>
<name>A0AAV8WH33_9CUCU</name>
<protein>
    <recommendedName>
        <fullName evidence="6">Coiled-coil domain-containing protein 112</fullName>
    </recommendedName>
</protein>
<dbReference type="PANTHER" id="PTHR21549:SF0">
    <property type="entry name" value="COILED-COIL DOMAIN-CONTAINING PROTEIN 112"/>
    <property type="match status" value="1"/>
</dbReference>
<evidence type="ECO:0000313" key="4">
    <source>
        <dbReference type="EMBL" id="KAJ8925879.1"/>
    </source>
</evidence>
<feature type="coiled-coil region" evidence="2">
    <location>
        <begin position="282"/>
        <end position="335"/>
    </location>
</feature>
<reference evidence="4 5" key="1">
    <citation type="journal article" date="2023" name="Insect Mol. Biol.">
        <title>Genome sequencing provides insights into the evolution of gene families encoding plant cell wall-degrading enzymes in longhorned beetles.</title>
        <authorList>
            <person name="Shin N.R."/>
            <person name="Okamura Y."/>
            <person name="Kirsch R."/>
            <person name="Pauchet Y."/>
        </authorList>
    </citation>
    <scope>NUCLEOTIDE SEQUENCE [LARGE SCALE GENOMIC DNA]</scope>
    <source>
        <strain evidence="4">EAD_L_NR</strain>
    </source>
</reference>
<organism evidence="4 5">
    <name type="scientific">Exocentrus adspersus</name>
    <dbReference type="NCBI Taxonomy" id="1586481"/>
    <lineage>
        <taxon>Eukaryota</taxon>
        <taxon>Metazoa</taxon>
        <taxon>Ecdysozoa</taxon>
        <taxon>Arthropoda</taxon>
        <taxon>Hexapoda</taxon>
        <taxon>Insecta</taxon>
        <taxon>Pterygota</taxon>
        <taxon>Neoptera</taxon>
        <taxon>Endopterygota</taxon>
        <taxon>Coleoptera</taxon>
        <taxon>Polyphaga</taxon>
        <taxon>Cucujiformia</taxon>
        <taxon>Chrysomeloidea</taxon>
        <taxon>Cerambycidae</taxon>
        <taxon>Lamiinae</taxon>
        <taxon>Acanthocinini</taxon>
        <taxon>Exocentrus</taxon>
    </lineage>
</organism>
<sequence>MSFSSLSAESIKLSNFQINLEKSLTPILERLKKCTELNFCEFSNDLEKERQNERSSLQAKIKEVLLEPLNCKILLMKNKELGSITDFSQFKKEMILIQDNIQNLKYENKKQVESLEKGIADLSSDLLYYNEKLLEWAEPIQVNHYNNTNYQRPRTVKSKHQCKEAKEFMDFVHSSGGHENGWRQEDHHLFVRFRRKFKNIDRVAQQLHEELPDISLEDIKQHEEWYKKYISLELKKRHALKIWQKQRGSNSARAKYSDIPSKIAATINVRPTVNVQEKLSVWKAKKEERAEFEKQIEASKRQKWKETEELRRKRNEELKLIVHEWKERKQTSEEQEIIDKKIAAEQEKRRRAMEANRLIKRFQSQDDLYILKLKQKRKSEQTRIVRSTSSHSAKRDPERLLKPTQQWINRVHDETPSPKFGRVVPLRCLPKLGVPEWRKKLDD</sequence>
<dbReference type="AlphaFoldDB" id="A0AAV8WH33"/>
<accession>A0AAV8WH33</accession>
<dbReference type="PANTHER" id="PTHR21549">
    <property type="entry name" value="MUTATED IN BLADDER CANCER 1"/>
    <property type="match status" value="1"/>
</dbReference>
<comment type="caution">
    <text evidence="4">The sequence shown here is derived from an EMBL/GenBank/DDBJ whole genome shotgun (WGS) entry which is preliminary data.</text>
</comment>
<evidence type="ECO:0008006" key="6">
    <source>
        <dbReference type="Google" id="ProtNLM"/>
    </source>
</evidence>